<dbReference type="PANTHER" id="PTHR21310:SF15">
    <property type="entry name" value="AMINOGLYCOSIDE PHOSPHOTRANSFERASE DOMAIN-CONTAINING PROTEIN"/>
    <property type="match status" value="1"/>
</dbReference>
<dbReference type="AlphaFoldDB" id="A0AA40BMY4"/>
<dbReference type="PANTHER" id="PTHR21310">
    <property type="entry name" value="AMINOGLYCOSIDE PHOSPHOTRANSFERASE-RELATED-RELATED"/>
    <property type="match status" value="1"/>
</dbReference>
<dbReference type="EMBL" id="JAUKTV010000005">
    <property type="protein sequence ID" value="KAK0737200.1"/>
    <property type="molecule type" value="Genomic_DNA"/>
</dbReference>
<protein>
    <recommendedName>
        <fullName evidence="1">Aminoglycoside phosphotransferase domain-containing protein</fullName>
    </recommendedName>
</protein>
<feature type="domain" description="Aminoglycoside phosphotransferase" evidence="1">
    <location>
        <begin position="104"/>
        <end position="333"/>
    </location>
</feature>
<name>A0AA40BMY4_9PEZI</name>
<organism evidence="2 3">
    <name type="scientific">Apiosordaria backusii</name>
    <dbReference type="NCBI Taxonomy" id="314023"/>
    <lineage>
        <taxon>Eukaryota</taxon>
        <taxon>Fungi</taxon>
        <taxon>Dikarya</taxon>
        <taxon>Ascomycota</taxon>
        <taxon>Pezizomycotina</taxon>
        <taxon>Sordariomycetes</taxon>
        <taxon>Sordariomycetidae</taxon>
        <taxon>Sordariales</taxon>
        <taxon>Lasiosphaeriaceae</taxon>
        <taxon>Apiosordaria</taxon>
    </lineage>
</organism>
<accession>A0AA40BMY4</accession>
<dbReference type="InterPro" id="IPR002575">
    <property type="entry name" value="Aminoglycoside_PTrfase"/>
</dbReference>
<comment type="caution">
    <text evidence="2">The sequence shown here is derived from an EMBL/GenBank/DDBJ whole genome shotgun (WGS) entry which is preliminary data.</text>
</comment>
<dbReference type="Pfam" id="PF01636">
    <property type="entry name" value="APH"/>
    <property type="match status" value="1"/>
</dbReference>
<proteinExistence type="predicted"/>
<dbReference type="InterPro" id="IPR051678">
    <property type="entry name" value="AGP_Transferase"/>
</dbReference>
<dbReference type="SUPFAM" id="SSF56112">
    <property type="entry name" value="Protein kinase-like (PK-like)"/>
    <property type="match status" value="1"/>
</dbReference>
<dbReference type="InterPro" id="IPR011009">
    <property type="entry name" value="Kinase-like_dom_sf"/>
</dbReference>
<evidence type="ECO:0000313" key="2">
    <source>
        <dbReference type="EMBL" id="KAK0737200.1"/>
    </source>
</evidence>
<evidence type="ECO:0000313" key="3">
    <source>
        <dbReference type="Proteomes" id="UP001172159"/>
    </source>
</evidence>
<gene>
    <name evidence="2" type="ORF">B0T21DRAFT_364647</name>
</gene>
<keyword evidence="3" id="KW-1185">Reference proteome</keyword>
<evidence type="ECO:0000259" key="1">
    <source>
        <dbReference type="Pfam" id="PF01636"/>
    </source>
</evidence>
<sequence>MESNQLDGEAALGLADKGFTAARLSLLSSEHINNVPGSGKTFSGYQWTYFSSLQQGPLRSRAESFLASVDWVALREYAAAKRKGIDCSLLPDIGLGYNHMVRIVEFTDGVRWVARLRLPSLAGCYSPEGALKTKSDCEFHTISLLRQRTNLPIPEIHAYEGRSDCSVKAPFMLMDCLEGNVGMDLGMEIPPGYKQTFLSGLAKIHVQLSTVRLPQIGTIVSLNADGTCQQGPIPGLGGPFNTATEFFQAWAAKAKFGMTEEKLREASGPYAAEIVPSVLSFPESISRLADRLSVLDCGPFPLCHGDFGHNNIIVDDAYRILGIIDWETAFAGPWEIFGDFPLTLSTVPPAMDVPWNYNEDGSPKDADLARKFADKEDYVTAVAREEYQNGEKTHRLSETLRDSKRQQLATAMRLYENGKVGWYDKLGNP</sequence>
<reference evidence="2" key="1">
    <citation type="submission" date="2023-06" db="EMBL/GenBank/DDBJ databases">
        <title>Genome-scale phylogeny and comparative genomics of the fungal order Sordariales.</title>
        <authorList>
            <consortium name="Lawrence Berkeley National Laboratory"/>
            <person name="Hensen N."/>
            <person name="Bonometti L."/>
            <person name="Westerberg I."/>
            <person name="Brannstrom I.O."/>
            <person name="Guillou S."/>
            <person name="Cros-Aarteil S."/>
            <person name="Calhoun S."/>
            <person name="Haridas S."/>
            <person name="Kuo A."/>
            <person name="Mondo S."/>
            <person name="Pangilinan J."/>
            <person name="Riley R."/>
            <person name="Labutti K."/>
            <person name="Andreopoulos B."/>
            <person name="Lipzen A."/>
            <person name="Chen C."/>
            <person name="Yanf M."/>
            <person name="Daum C."/>
            <person name="Ng V."/>
            <person name="Clum A."/>
            <person name="Steindorff A."/>
            <person name="Ohm R."/>
            <person name="Martin F."/>
            <person name="Silar P."/>
            <person name="Natvig D."/>
            <person name="Lalanne C."/>
            <person name="Gautier V."/>
            <person name="Ament-Velasquez S.L."/>
            <person name="Kruys A."/>
            <person name="Hutchinson M.I."/>
            <person name="Powell A.J."/>
            <person name="Barry K."/>
            <person name="Miller A.N."/>
            <person name="Grigoriev I.V."/>
            <person name="Debuchy R."/>
            <person name="Gladieux P."/>
            <person name="Thoren M.H."/>
            <person name="Johannesson H."/>
        </authorList>
    </citation>
    <scope>NUCLEOTIDE SEQUENCE</scope>
    <source>
        <strain evidence="2">CBS 540.89</strain>
    </source>
</reference>
<dbReference type="Proteomes" id="UP001172159">
    <property type="component" value="Unassembled WGS sequence"/>
</dbReference>
<dbReference type="Gene3D" id="3.90.1200.10">
    <property type="match status" value="1"/>
</dbReference>